<dbReference type="PROSITE" id="PS50097">
    <property type="entry name" value="BTB"/>
    <property type="match status" value="1"/>
</dbReference>
<dbReference type="CDD" id="cd18186">
    <property type="entry name" value="BTB_POZ_ZBTB_KLHL-like"/>
    <property type="match status" value="1"/>
</dbReference>
<dbReference type="PROSITE" id="PS51886">
    <property type="entry name" value="TLDC"/>
    <property type="match status" value="1"/>
</dbReference>
<feature type="domain" description="TLDc" evidence="2">
    <location>
        <begin position="379"/>
        <end position="564"/>
    </location>
</feature>
<evidence type="ECO:0000259" key="1">
    <source>
        <dbReference type="PROSITE" id="PS50097"/>
    </source>
</evidence>
<reference evidence="3 4" key="1">
    <citation type="submission" date="2018-06" db="EMBL/GenBank/DDBJ databases">
        <title>Comparative genomics reveals the genomic features of Rhizophagus irregularis, R. cerebriforme, R. diaphanum and Gigaspora rosea, and their symbiotic lifestyle signature.</title>
        <authorList>
            <person name="Morin E."/>
            <person name="San Clemente H."/>
            <person name="Chen E.C.H."/>
            <person name="De La Providencia I."/>
            <person name="Hainaut M."/>
            <person name="Kuo A."/>
            <person name="Kohler A."/>
            <person name="Murat C."/>
            <person name="Tang N."/>
            <person name="Roy S."/>
            <person name="Loubradou J."/>
            <person name="Henrissat B."/>
            <person name="Grigoriev I.V."/>
            <person name="Corradi N."/>
            <person name="Roux C."/>
            <person name="Martin F.M."/>
        </authorList>
    </citation>
    <scope>NUCLEOTIDE SEQUENCE [LARGE SCALE GENOMIC DNA]</scope>
    <source>
        <strain evidence="3 4">DAOM 227022</strain>
    </source>
</reference>
<dbReference type="InterPro" id="IPR006571">
    <property type="entry name" value="TLDc_dom"/>
</dbReference>
<dbReference type="Pfam" id="PF00651">
    <property type="entry name" value="BTB"/>
    <property type="match status" value="1"/>
</dbReference>
<dbReference type="PANTHER" id="PTHR24410">
    <property type="entry name" value="HL07962P-RELATED"/>
    <property type="match status" value="1"/>
</dbReference>
<protein>
    <recommendedName>
        <fullName evidence="5">BTB/POZ domain-containing protein</fullName>
    </recommendedName>
</protein>
<dbReference type="Gene3D" id="3.30.710.10">
    <property type="entry name" value="Potassium Channel Kv1.1, Chain A"/>
    <property type="match status" value="1"/>
</dbReference>
<proteinExistence type="predicted"/>
<feature type="domain" description="BTB" evidence="1">
    <location>
        <begin position="23"/>
        <end position="113"/>
    </location>
</feature>
<dbReference type="SMART" id="SM00225">
    <property type="entry name" value="BTB"/>
    <property type="match status" value="1"/>
</dbReference>
<dbReference type="Proteomes" id="UP000265703">
    <property type="component" value="Unassembled WGS sequence"/>
</dbReference>
<dbReference type="InterPro" id="IPR011333">
    <property type="entry name" value="SKP1/BTB/POZ_sf"/>
</dbReference>
<dbReference type="EMBL" id="QKYT01000002">
    <property type="protein sequence ID" value="RIA99666.1"/>
    <property type="molecule type" value="Genomic_DNA"/>
</dbReference>
<gene>
    <name evidence="3" type="ORF">C1645_746855</name>
</gene>
<comment type="caution">
    <text evidence="3">The sequence shown here is derived from an EMBL/GenBank/DDBJ whole genome shotgun (WGS) entry which is preliminary data.</text>
</comment>
<dbReference type="Gene3D" id="1.25.40.420">
    <property type="match status" value="1"/>
</dbReference>
<dbReference type="InterPro" id="IPR000210">
    <property type="entry name" value="BTB/POZ_dom"/>
</dbReference>
<dbReference type="OrthoDB" id="25620at2759"/>
<dbReference type="Pfam" id="PF07534">
    <property type="entry name" value="TLD"/>
    <property type="match status" value="1"/>
</dbReference>
<evidence type="ECO:0000259" key="2">
    <source>
        <dbReference type="PROSITE" id="PS51886"/>
    </source>
</evidence>
<name>A0A397TRX1_9GLOM</name>
<keyword evidence="4" id="KW-1185">Reference proteome</keyword>
<dbReference type="AlphaFoldDB" id="A0A397TRX1"/>
<dbReference type="SUPFAM" id="SSF54695">
    <property type="entry name" value="POZ domain"/>
    <property type="match status" value="1"/>
</dbReference>
<dbReference type="InterPro" id="IPR051481">
    <property type="entry name" value="BTB-POZ/Galectin-3-binding"/>
</dbReference>
<accession>A0A397TRX1</accession>
<dbReference type="SMART" id="SM00584">
    <property type="entry name" value="TLDc"/>
    <property type="match status" value="1"/>
</dbReference>
<dbReference type="Pfam" id="PF07707">
    <property type="entry name" value="BACK"/>
    <property type="match status" value="1"/>
</dbReference>
<evidence type="ECO:0008006" key="5">
    <source>
        <dbReference type="Google" id="ProtNLM"/>
    </source>
</evidence>
<evidence type="ECO:0000313" key="3">
    <source>
        <dbReference type="EMBL" id="RIA99666.1"/>
    </source>
</evidence>
<evidence type="ECO:0000313" key="4">
    <source>
        <dbReference type="Proteomes" id="UP000265703"/>
    </source>
</evidence>
<sequence length="566" mass="64612">MSLSFFPQLSDNLCSLLEYAEDYDVIIRVGSKSNNINSNIGIRNTSSRYTRQPEFQAHSLILRARSEYFRTALSSKWARKEGDRFIFEKPNISPVVFTVILKYMYSGRIDLENLEEGDIVKLLVAADELILEELTYPLQEYLLQHKQKWIQDNILYVLNTVIERNVCSRLRSHCLSIVCPEPQKYFDSKEFMGLDETTLVSLLSRDDLCMDEGKIWDYVINWGLNNTFSVKNRDVSKWSTEEFCALEKTLQRCIPLIRFWQLSLEDFNNKVRPYAEILPRNLKLRLLRHFSSTKSSNSNNNNNNSFGADLNINTSNFGLVTPGTSPTEVSSILSSNDLTGSLHNITKKGAYYTNNLTMSPPTSPSVTPFSLPVRTIDSTIITHQQAALIACWIDRKNVSDFTPLTSIPYIFRLLFRGSRDGFSAKTFHDKCDGRGATIVVVRVSETKELIGGYNPIGWSSPRDVEWRGTRDSFIFSLPNTHGDASNNITTSKSKISRIKKDCVNEAIQLQDKLGPSFGFYELKIIDDAHEGSSSYASGGLKYEHNIRDKFNYFQVDDYEVFQVLKK</sequence>
<dbReference type="PANTHER" id="PTHR24410:SF23">
    <property type="entry name" value="BTB DOMAIN-CONTAINING PROTEIN-RELATED"/>
    <property type="match status" value="1"/>
</dbReference>
<organism evidence="3 4">
    <name type="scientific">Glomus cerebriforme</name>
    <dbReference type="NCBI Taxonomy" id="658196"/>
    <lineage>
        <taxon>Eukaryota</taxon>
        <taxon>Fungi</taxon>
        <taxon>Fungi incertae sedis</taxon>
        <taxon>Mucoromycota</taxon>
        <taxon>Glomeromycotina</taxon>
        <taxon>Glomeromycetes</taxon>
        <taxon>Glomerales</taxon>
        <taxon>Glomeraceae</taxon>
        <taxon>Glomus</taxon>
    </lineage>
</organism>
<dbReference type="InterPro" id="IPR011705">
    <property type="entry name" value="BACK"/>
</dbReference>